<dbReference type="PANTHER" id="PTHR34477:SF1">
    <property type="entry name" value="UPF0213 PROTEIN YHBQ"/>
    <property type="match status" value="1"/>
</dbReference>
<proteinExistence type="inferred from homology"/>
<comment type="similarity">
    <text evidence="1">Belongs to the UPF0213 family.</text>
</comment>
<dbReference type="Proteomes" id="UP000061227">
    <property type="component" value="Unassembled WGS sequence"/>
</dbReference>
<name>A0A3F3GR21_9LACO</name>
<keyword evidence="3" id="KW-0540">Nuclease</keyword>
<dbReference type="InterPro" id="IPR050190">
    <property type="entry name" value="UPF0213_domain"/>
</dbReference>
<dbReference type="InterPro" id="IPR000305">
    <property type="entry name" value="GIY-YIG_endonuc"/>
</dbReference>
<evidence type="ECO:0000256" key="1">
    <source>
        <dbReference type="ARBA" id="ARBA00007435"/>
    </source>
</evidence>
<dbReference type="EMBL" id="DF968063">
    <property type="protein sequence ID" value="GAP02206.1"/>
    <property type="molecule type" value="Genomic_DNA"/>
</dbReference>
<keyword evidence="3" id="KW-0378">Hydrolase</keyword>
<dbReference type="Gene3D" id="3.40.1440.10">
    <property type="entry name" value="GIY-YIG endonuclease"/>
    <property type="match status" value="1"/>
</dbReference>
<dbReference type="GO" id="GO:0004519">
    <property type="term" value="F:endonuclease activity"/>
    <property type="evidence" value="ECO:0007669"/>
    <property type="project" value="UniProtKB-KW"/>
</dbReference>
<dbReference type="InterPro" id="IPR035901">
    <property type="entry name" value="GIY-YIG_endonuc_sf"/>
</dbReference>
<evidence type="ECO:0000259" key="2">
    <source>
        <dbReference type="PROSITE" id="PS50164"/>
    </source>
</evidence>
<keyword evidence="4" id="KW-1185">Reference proteome</keyword>
<keyword evidence="3" id="KW-0255">Endonuclease</keyword>
<dbReference type="AlphaFoldDB" id="A0A3F3GR21"/>
<protein>
    <submittedName>
        <fullName evidence="3">Endonuclease</fullName>
    </submittedName>
</protein>
<dbReference type="STRING" id="220714.SAMN05660469_0156"/>
<dbReference type="CDD" id="cd10456">
    <property type="entry name" value="GIY-YIG_UPF0213"/>
    <property type="match status" value="1"/>
</dbReference>
<dbReference type="SUPFAM" id="SSF82771">
    <property type="entry name" value="GIY-YIG endonuclease"/>
    <property type="match status" value="1"/>
</dbReference>
<dbReference type="Pfam" id="PF01541">
    <property type="entry name" value="GIY-YIG"/>
    <property type="match status" value="1"/>
</dbReference>
<accession>A0A3F3GR21</accession>
<reference evidence="3 4" key="1">
    <citation type="journal article" date="2015" name="BMC Genomics">
        <title>Comparative genomics of Fructobacillus spp. and Leuconostoc spp. reveals niche-specific evolution of Fructobacillus spp.</title>
        <authorList>
            <person name="Endo A."/>
            <person name="Tanizawa Y."/>
            <person name="Tanaka N."/>
            <person name="Maeno S."/>
            <person name="Kumar H."/>
            <person name="Shiwa Y."/>
            <person name="Okada S."/>
            <person name="Yoshikawa H."/>
            <person name="Dicks L."/>
            <person name="Nakagawa J."/>
            <person name="Arita M."/>
        </authorList>
    </citation>
    <scope>NUCLEOTIDE SEQUENCE [LARGE SCALE GENOMIC DNA]</scope>
    <source>
        <strain evidence="3 4">DSM 15468</strain>
    </source>
</reference>
<sequence>MRGKMTNSSEKTYDFYVLYTADGYFYGGFSDDAKRRFKTHQAGKGAKFTRVKSRHPLQLIYQETFQTKHEALSAEATFKHLTRAQKELFLQEHGVAKTIWKKN</sequence>
<evidence type="ECO:0000313" key="3">
    <source>
        <dbReference type="EMBL" id="GAP02206.1"/>
    </source>
</evidence>
<gene>
    <name evidence="3" type="ORF">FPFC_010840</name>
</gene>
<evidence type="ECO:0000313" key="4">
    <source>
        <dbReference type="Proteomes" id="UP000061227"/>
    </source>
</evidence>
<dbReference type="PROSITE" id="PS50164">
    <property type="entry name" value="GIY_YIG"/>
    <property type="match status" value="1"/>
</dbReference>
<dbReference type="PANTHER" id="PTHR34477">
    <property type="entry name" value="UPF0213 PROTEIN YHBQ"/>
    <property type="match status" value="1"/>
</dbReference>
<feature type="domain" description="GIY-YIG" evidence="2">
    <location>
        <begin position="11"/>
        <end position="88"/>
    </location>
</feature>
<organism evidence="3 4">
    <name type="scientific">Fructobacillus pseudoficulneus</name>
    <dbReference type="NCBI Taxonomy" id="220714"/>
    <lineage>
        <taxon>Bacteria</taxon>
        <taxon>Bacillati</taxon>
        <taxon>Bacillota</taxon>
        <taxon>Bacilli</taxon>
        <taxon>Lactobacillales</taxon>
        <taxon>Lactobacillaceae</taxon>
        <taxon>Fructobacillus</taxon>
    </lineage>
</organism>